<dbReference type="InterPro" id="IPR009057">
    <property type="entry name" value="Homeodomain-like_sf"/>
</dbReference>
<reference evidence="7 8" key="1">
    <citation type="submission" date="2024-09" db="EMBL/GenBank/DDBJ databases">
        <authorList>
            <person name="Sun Q."/>
            <person name="Mori K."/>
        </authorList>
    </citation>
    <scope>NUCLEOTIDE SEQUENCE [LARGE SCALE GENOMIC DNA]</scope>
    <source>
        <strain evidence="7 8">CICC 10874</strain>
    </source>
</reference>
<evidence type="ECO:0000256" key="4">
    <source>
        <dbReference type="PROSITE-ProRule" id="PRU00335"/>
    </source>
</evidence>
<sequence>MNDSSPGGSTAIPDAALESAVLGAVAEDGGPAAALRTVDGRSARWAAHREQRRADMMHVARRLIHTQGPDVTMEDIAVASGTSKSIVYRYFTDKAQLQRAIGMHILSGMHHQLVAGIAQLEQEAGGKEEVDAEARIRVMISAYVSTAERSPHVYRFVTRPSDGLNHFLSSTARLVAAALPAGTPSPEVWSAGAVGFVRGAVDRWMSDRARAEASAAGASGGAAAGAESTAEADRAAAADGPAGAAACPGTEGRAPVITDDQLIDHLVTWLMKGLRH</sequence>
<feature type="DNA-binding region" description="H-T-H motif" evidence="4">
    <location>
        <begin position="72"/>
        <end position="91"/>
    </location>
</feature>
<dbReference type="RefSeq" id="WP_376978347.1">
    <property type="nucleotide sequence ID" value="NZ_JBHLSV010000003.1"/>
</dbReference>
<dbReference type="Proteomes" id="UP001589793">
    <property type="component" value="Unassembled WGS sequence"/>
</dbReference>
<evidence type="ECO:0000256" key="3">
    <source>
        <dbReference type="ARBA" id="ARBA00023163"/>
    </source>
</evidence>
<dbReference type="Gene3D" id="1.10.357.10">
    <property type="entry name" value="Tetracycline Repressor, domain 2"/>
    <property type="match status" value="1"/>
</dbReference>
<evidence type="ECO:0000256" key="2">
    <source>
        <dbReference type="ARBA" id="ARBA00023125"/>
    </source>
</evidence>
<feature type="domain" description="HTH tetR-type" evidence="6">
    <location>
        <begin position="50"/>
        <end position="109"/>
    </location>
</feature>
<dbReference type="InterPro" id="IPR001647">
    <property type="entry name" value="HTH_TetR"/>
</dbReference>
<name>A0ABV6RAV7_9MICO</name>
<keyword evidence="3" id="KW-0804">Transcription</keyword>
<dbReference type="InterPro" id="IPR036271">
    <property type="entry name" value="Tet_transcr_reg_TetR-rel_C_sf"/>
</dbReference>
<dbReference type="PANTHER" id="PTHR30055">
    <property type="entry name" value="HTH-TYPE TRANSCRIPTIONAL REGULATOR RUTR"/>
    <property type="match status" value="1"/>
</dbReference>
<dbReference type="SUPFAM" id="SSF48498">
    <property type="entry name" value="Tetracyclin repressor-like, C-terminal domain"/>
    <property type="match status" value="1"/>
</dbReference>
<dbReference type="SUPFAM" id="SSF46689">
    <property type="entry name" value="Homeodomain-like"/>
    <property type="match status" value="1"/>
</dbReference>
<organism evidence="7 8">
    <name type="scientific">Brachybacterium hainanense</name>
    <dbReference type="NCBI Taxonomy" id="1541174"/>
    <lineage>
        <taxon>Bacteria</taxon>
        <taxon>Bacillati</taxon>
        <taxon>Actinomycetota</taxon>
        <taxon>Actinomycetes</taxon>
        <taxon>Micrococcales</taxon>
        <taxon>Dermabacteraceae</taxon>
        <taxon>Brachybacterium</taxon>
    </lineage>
</organism>
<keyword evidence="1" id="KW-0805">Transcription regulation</keyword>
<accession>A0ABV6RAV7</accession>
<dbReference type="InterPro" id="IPR050109">
    <property type="entry name" value="HTH-type_TetR-like_transc_reg"/>
</dbReference>
<gene>
    <name evidence="7" type="ORF">ACFFF6_03780</name>
</gene>
<evidence type="ECO:0000313" key="7">
    <source>
        <dbReference type="EMBL" id="MFC0673073.1"/>
    </source>
</evidence>
<dbReference type="PANTHER" id="PTHR30055:SF234">
    <property type="entry name" value="HTH-TYPE TRANSCRIPTIONAL REGULATOR BETI"/>
    <property type="match status" value="1"/>
</dbReference>
<evidence type="ECO:0000256" key="5">
    <source>
        <dbReference type="SAM" id="MobiDB-lite"/>
    </source>
</evidence>
<evidence type="ECO:0000259" key="6">
    <source>
        <dbReference type="PROSITE" id="PS50977"/>
    </source>
</evidence>
<feature type="compositionally biased region" description="Low complexity" evidence="5">
    <location>
        <begin position="237"/>
        <end position="246"/>
    </location>
</feature>
<protein>
    <submittedName>
        <fullName evidence="7">TetR/AcrR family transcriptional regulator</fullName>
    </submittedName>
</protein>
<comment type="caution">
    <text evidence="7">The sequence shown here is derived from an EMBL/GenBank/DDBJ whole genome shotgun (WGS) entry which is preliminary data.</text>
</comment>
<keyword evidence="8" id="KW-1185">Reference proteome</keyword>
<evidence type="ECO:0000256" key="1">
    <source>
        <dbReference type="ARBA" id="ARBA00023015"/>
    </source>
</evidence>
<dbReference type="Pfam" id="PF00440">
    <property type="entry name" value="TetR_N"/>
    <property type="match status" value="1"/>
</dbReference>
<dbReference type="EMBL" id="JBHLSV010000003">
    <property type="protein sequence ID" value="MFC0673073.1"/>
    <property type="molecule type" value="Genomic_DNA"/>
</dbReference>
<evidence type="ECO:0000313" key="8">
    <source>
        <dbReference type="Proteomes" id="UP001589793"/>
    </source>
</evidence>
<dbReference type="PROSITE" id="PS50977">
    <property type="entry name" value="HTH_TETR_2"/>
    <property type="match status" value="1"/>
</dbReference>
<keyword evidence="2 4" id="KW-0238">DNA-binding</keyword>
<proteinExistence type="predicted"/>
<feature type="region of interest" description="Disordered" evidence="5">
    <location>
        <begin position="215"/>
        <end position="249"/>
    </location>
</feature>